<dbReference type="GO" id="GO:0015833">
    <property type="term" value="P:peptide transport"/>
    <property type="evidence" value="ECO:0007669"/>
    <property type="project" value="InterPro"/>
</dbReference>
<keyword evidence="4" id="KW-1003">Cell membrane</keyword>
<accession>A0A0G3WB47</accession>
<dbReference type="Pfam" id="PF00005">
    <property type="entry name" value="ABC_tran"/>
    <property type="match status" value="1"/>
</dbReference>
<evidence type="ECO:0000256" key="13">
    <source>
        <dbReference type="ARBA" id="ARBA00039098"/>
    </source>
</evidence>
<dbReference type="GO" id="GO:0005524">
    <property type="term" value="F:ATP binding"/>
    <property type="evidence" value="ECO:0007669"/>
    <property type="project" value="UniProtKB-KW"/>
</dbReference>
<protein>
    <recommendedName>
        <fullName evidence="14">Nickel import system ATP-binding protein NikD</fullName>
        <ecNumber evidence="13">7.2.2.11</ecNumber>
    </recommendedName>
</protein>
<dbReference type="SMART" id="SM00382">
    <property type="entry name" value="AAA"/>
    <property type="match status" value="1"/>
</dbReference>
<dbReference type="NCBIfam" id="TIGR01727">
    <property type="entry name" value="oligo_HPY"/>
    <property type="match status" value="1"/>
</dbReference>
<dbReference type="EMBL" id="CP009687">
    <property type="protein sequence ID" value="AKL95886.1"/>
    <property type="molecule type" value="Genomic_DNA"/>
</dbReference>
<dbReference type="Proteomes" id="UP000035704">
    <property type="component" value="Chromosome"/>
</dbReference>
<keyword evidence="18" id="KW-1185">Reference proteome</keyword>
<dbReference type="InterPro" id="IPR013563">
    <property type="entry name" value="Oligopep_ABC_C"/>
</dbReference>
<evidence type="ECO:0000256" key="6">
    <source>
        <dbReference type="ARBA" id="ARBA00022741"/>
    </source>
</evidence>
<evidence type="ECO:0000256" key="5">
    <source>
        <dbReference type="ARBA" id="ARBA00022596"/>
    </source>
</evidence>
<dbReference type="EC" id="7.2.2.11" evidence="13"/>
<evidence type="ECO:0000256" key="10">
    <source>
        <dbReference type="ARBA" id="ARBA00023112"/>
    </source>
</evidence>
<dbReference type="Gene3D" id="3.40.50.300">
    <property type="entry name" value="P-loop containing nucleotide triphosphate hydrolases"/>
    <property type="match status" value="1"/>
</dbReference>
<dbReference type="STRING" id="84022.CACET_c24410"/>
<sequence>MMNTILEIKNLNVSFQRKDGGVKAVSNANLKVKKGSIFGLIGETGCGKSVLAHSLLRLLPENAKTTGEVIYKDQTISSLPVEAIRKLRGKEIGLIAQSPGEALNPLLKNGAQVIAPMRLHRNLSKKESWRTAVELLEALDLPDPHQKMQEYPHQLSGGMKQRVLTALGIGGDPSLLIADEPTKGLDVLIRGQVVEVLQRLKEIKETTILLITHDLQVAAHLCDELAVMYAGEIIEEGPSQELFKNPLHPYFKGLIDSLPSNGLKPIPGYSPSLVNLPNGCRFFDRCPKAEATCGKIPPEIKEVTTGHKVRCRFID</sequence>
<evidence type="ECO:0000256" key="2">
    <source>
        <dbReference type="ARBA" id="ARBA00005417"/>
    </source>
</evidence>
<dbReference type="PANTHER" id="PTHR43297">
    <property type="entry name" value="OLIGOPEPTIDE TRANSPORT ATP-BINDING PROTEIN APPD"/>
    <property type="match status" value="1"/>
</dbReference>
<keyword evidence="5" id="KW-0533">Nickel</keyword>
<evidence type="ECO:0000256" key="12">
    <source>
        <dbReference type="ARBA" id="ARBA00038669"/>
    </source>
</evidence>
<keyword evidence="7 17" id="KW-0067">ATP-binding</keyword>
<comment type="catalytic activity">
    <reaction evidence="15">
        <text>Ni(2+)(out) + ATP + H2O = Ni(2+)(in) + ADP + phosphate + H(+)</text>
        <dbReference type="Rhea" id="RHEA:15557"/>
        <dbReference type="ChEBI" id="CHEBI:15377"/>
        <dbReference type="ChEBI" id="CHEBI:15378"/>
        <dbReference type="ChEBI" id="CHEBI:30616"/>
        <dbReference type="ChEBI" id="CHEBI:43474"/>
        <dbReference type="ChEBI" id="CHEBI:49786"/>
        <dbReference type="ChEBI" id="CHEBI:456216"/>
        <dbReference type="EC" id="7.2.2.11"/>
    </reaction>
    <physiologicalReaction direction="left-to-right" evidence="15">
        <dbReference type="Rhea" id="RHEA:15558"/>
    </physiologicalReaction>
</comment>
<evidence type="ECO:0000313" key="18">
    <source>
        <dbReference type="Proteomes" id="UP000035704"/>
    </source>
</evidence>
<dbReference type="InterPro" id="IPR003593">
    <property type="entry name" value="AAA+_ATPase"/>
</dbReference>
<evidence type="ECO:0000313" key="17">
    <source>
        <dbReference type="EMBL" id="AKL95886.1"/>
    </source>
</evidence>
<evidence type="ECO:0000256" key="15">
    <source>
        <dbReference type="ARBA" id="ARBA00048610"/>
    </source>
</evidence>
<dbReference type="GO" id="GO:0005886">
    <property type="term" value="C:plasma membrane"/>
    <property type="evidence" value="ECO:0007669"/>
    <property type="project" value="UniProtKB-SubCell"/>
</dbReference>
<proteinExistence type="inferred from homology"/>
<dbReference type="InterPro" id="IPR003439">
    <property type="entry name" value="ABC_transporter-like_ATP-bd"/>
</dbReference>
<comment type="subcellular location">
    <subcellularLocation>
        <location evidence="1">Cell membrane</location>
        <topology evidence="1">Peripheral membrane protein</topology>
    </subcellularLocation>
</comment>
<dbReference type="CDD" id="cd03257">
    <property type="entry name" value="ABC_NikE_OppD_transporters"/>
    <property type="match status" value="1"/>
</dbReference>
<dbReference type="FunFam" id="3.40.50.300:FF:000016">
    <property type="entry name" value="Oligopeptide ABC transporter ATP-binding component"/>
    <property type="match status" value="1"/>
</dbReference>
<evidence type="ECO:0000256" key="3">
    <source>
        <dbReference type="ARBA" id="ARBA00022448"/>
    </source>
</evidence>
<evidence type="ECO:0000256" key="7">
    <source>
        <dbReference type="ARBA" id="ARBA00022840"/>
    </source>
</evidence>
<evidence type="ECO:0000256" key="1">
    <source>
        <dbReference type="ARBA" id="ARBA00004202"/>
    </source>
</evidence>
<comment type="subunit">
    <text evidence="12">The complex is composed of two ATP-binding proteins (NikD and NikE), two transmembrane proteins (NikB and NikC) and a solute-binding protein (NikA).</text>
</comment>
<keyword evidence="9" id="KW-0406">Ion transport</keyword>
<dbReference type="KEGG" id="cace:CACET_c24410"/>
<organism evidence="17 18">
    <name type="scientific">Clostridium aceticum</name>
    <dbReference type="NCBI Taxonomy" id="84022"/>
    <lineage>
        <taxon>Bacteria</taxon>
        <taxon>Bacillati</taxon>
        <taxon>Bacillota</taxon>
        <taxon>Clostridia</taxon>
        <taxon>Eubacteriales</taxon>
        <taxon>Clostridiaceae</taxon>
        <taxon>Clostridium</taxon>
    </lineage>
</organism>
<dbReference type="PROSITE" id="PS50893">
    <property type="entry name" value="ABC_TRANSPORTER_2"/>
    <property type="match status" value="1"/>
</dbReference>
<evidence type="ECO:0000256" key="4">
    <source>
        <dbReference type="ARBA" id="ARBA00022475"/>
    </source>
</evidence>
<name>A0A0G3WB47_9CLOT</name>
<keyword evidence="11" id="KW-0472">Membrane</keyword>
<dbReference type="GO" id="GO:0015413">
    <property type="term" value="F:ABC-type nickel transporter activity"/>
    <property type="evidence" value="ECO:0007669"/>
    <property type="project" value="UniProtKB-EC"/>
</dbReference>
<evidence type="ECO:0000256" key="8">
    <source>
        <dbReference type="ARBA" id="ARBA00022967"/>
    </source>
</evidence>
<evidence type="ECO:0000256" key="11">
    <source>
        <dbReference type="ARBA" id="ARBA00023136"/>
    </source>
</evidence>
<reference evidence="17 18" key="1">
    <citation type="submission" date="2014-10" db="EMBL/GenBank/DDBJ databases">
        <title>Genome sequence of Clostridium aceticum DSM 1496.</title>
        <authorList>
            <person name="Poehlein A."/>
            <person name="Schiel-Bengelsdorf B."/>
            <person name="Gottschalk G."/>
            <person name="Duerre P."/>
            <person name="Daniel R."/>
        </authorList>
    </citation>
    <scope>NUCLEOTIDE SEQUENCE [LARGE SCALE GENOMIC DNA]</scope>
    <source>
        <strain evidence="17 18">DSM 1496</strain>
    </source>
</reference>
<dbReference type="PANTHER" id="PTHR43297:SF13">
    <property type="entry name" value="NICKEL ABC TRANSPORTER, ATP-BINDING PROTEIN"/>
    <property type="match status" value="1"/>
</dbReference>
<dbReference type="AlphaFoldDB" id="A0A0G3WB47"/>
<keyword evidence="10" id="KW-0921">Nickel transport</keyword>
<dbReference type="PATRIC" id="fig|84022.6.peg.2461"/>
<keyword evidence="6" id="KW-0547">Nucleotide-binding</keyword>
<dbReference type="GO" id="GO:0016887">
    <property type="term" value="F:ATP hydrolysis activity"/>
    <property type="evidence" value="ECO:0007669"/>
    <property type="project" value="InterPro"/>
</dbReference>
<evidence type="ECO:0000259" key="16">
    <source>
        <dbReference type="PROSITE" id="PS50893"/>
    </source>
</evidence>
<dbReference type="SUPFAM" id="SSF52540">
    <property type="entry name" value="P-loop containing nucleoside triphosphate hydrolases"/>
    <property type="match status" value="1"/>
</dbReference>
<dbReference type="InterPro" id="IPR050388">
    <property type="entry name" value="ABC_Ni/Peptide_Import"/>
</dbReference>
<dbReference type="Pfam" id="PF08352">
    <property type="entry name" value="oligo_HPY"/>
    <property type="match status" value="1"/>
</dbReference>
<keyword evidence="3" id="KW-0813">Transport</keyword>
<comment type="similarity">
    <text evidence="2">Belongs to the ABC transporter superfamily.</text>
</comment>
<gene>
    <name evidence="17" type="ORF">CACET_c24410</name>
</gene>
<feature type="domain" description="ABC transporter" evidence="16">
    <location>
        <begin position="8"/>
        <end position="255"/>
    </location>
</feature>
<evidence type="ECO:0000256" key="9">
    <source>
        <dbReference type="ARBA" id="ARBA00023065"/>
    </source>
</evidence>
<evidence type="ECO:0000256" key="14">
    <source>
        <dbReference type="ARBA" id="ARBA00044143"/>
    </source>
</evidence>
<dbReference type="InterPro" id="IPR027417">
    <property type="entry name" value="P-loop_NTPase"/>
</dbReference>
<keyword evidence="8" id="KW-1278">Translocase</keyword>